<evidence type="ECO:0000259" key="4">
    <source>
        <dbReference type="PROSITE" id="PS01124"/>
    </source>
</evidence>
<dbReference type="InterPro" id="IPR014710">
    <property type="entry name" value="RmlC-like_jellyroll"/>
</dbReference>
<feature type="domain" description="HTH araC/xylS-type" evidence="4">
    <location>
        <begin position="184"/>
        <end position="241"/>
    </location>
</feature>
<dbReference type="InterPro" id="IPR018062">
    <property type="entry name" value="HTH_AraC-typ_CS"/>
</dbReference>
<dbReference type="SUPFAM" id="SSF51215">
    <property type="entry name" value="Regulatory protein AraC"/>
    <property type="match status" value="1"/>
</dbReference>
<dbReference type="Gene3D" id="2.60.120.10">
    <property type="entry name" value="Jelly Rolls"/>
    <property type="match status" value="1"/>
</dbReference>
<dbReference type="InterPro" id="IPR037923">
    <property type="entry name" value="HTH-like"/>
</dbReference>
<dbReference type="Proteomes" id="UP000823893">
    <property type="component" value="Unassembled WGS sequence"/>
</dbReference>
<dbReference type="InterPro" id="IPR018060">
    <property type="entry name" value="HTH_AraC"/>
</dbReference>
<keyword evidence="3" id="KW-0804">Transcription</keyword>
<gene>
    <name evidence="5" type="ORF">H9935_13740</name>
</gene>
<dbReference type="Pfam" id="PF12833">
    <property type="entry name" value="HTH_18"/>
    <property type="match status" value="1"/>
</dbReference>
<dbReference type="PRINTS" id="PR00032">
    <property type="entry name" value="HTHARAC"/>
</dbReference>
<dbReference type="InterPro" id="IPR020449">
    <property type="entry name" value="Tscrpt_reg_AraC-type_HTH"/>
</dbReference>
<dbReference type="Pfam" id="PF02311">
    <property type="entry name" value="AraC_binding"/>
    <property type="match status" value="1"/>
</dbReference>
<dbReference type="Gene3D" id="1.10.10.60">
    <property type="entry name" value="Homeodomain-like"/>
    <property type="match status" value="1"/>
</dbReference>
<dbReference type="EMBL" id="DWWV01000189">
    <property type="protein sequence ID" value="HJC11834.1"/>
    <property type="molecule type" value="Genomic_DNA"/>
</dbReference>
<evidence type="ECO:0000313" key="5">
    <source>
        <dbReference type="EMBL" id="HJC11834.1"/>
    </source>
</evidence>
<keyword evidence="1" id="KW-0805">Transcription regulation</keyword>
<proteinExistence type="predicted"/>
<dbReference type="SUPFAM" id="SSF46689">
    <property type="entry name" value="Homeodomain-like"/>
    <property type="match status" value="1"/>
</dbReference>
<sequence>MNVQSDIIKIKENRKHGTALVPFSLYECPMPELFTHVLTHWHEEFELNYVWEGEGEIYLNGEKYTVSVGDILVILPNVLHAAYPRRGSSLKYDAFVFHPSLLGIGNNDRSAVECVYPLLKGQMKINCYITKEREDYQEFLDCVRQILSAARENKGHSDLLLKSGLFRFLYLLEKEASLNPEAESFERDLIRLRIRAACEALHKTDRNISDIAANCGYSNLSNFNRQFKRYVRCSPGNYRRMGKNYQNLLYNGLSKRKSGK</sequence>
<dbReference type="InterPro" id="IPR003313">
    <property type="entry name" value="AraC-bd"/>
</dbReference>
<dbReference type="PANTHER" id="PTHR43280:SF2">
    <property type="entry name" value="HTH-TYPE TRANSCRIPTIONAL REGULATOR EXSA"/>
    <property type="match status" value="1"/>
</dbReference>
<dbReference type="PROSITE" id="PS00041">
    <property type="entry name" value="HTH_ARAC_FAMILY_1"/>
    <property type="match status" value="1"/>
</dbReference>
<comment type="caution">
    <text evidence="5">The sequence shown here is derived from an EMBL/GenBank/DDBJ whole genome shotgun (WGS) entry which is preliminary data.</text>
</comment>
<dbReference type="InterPro" id="IPR009057">
    <property type="entry name" value="Homeodomain-like_sf"/>
</dbReference>
<evidence type="ECO:0000256" key="2">
    <source>
        <dbReference type="ARBA" id="ARBA00023125"/>
    </source>
</evidence>
<evidence type="ECO:0000256" key="1">
    <source>
        <dbReference type="ARBA" id="ARBA00023015"/>
    </source>
</evidence>
<dbReference type="PROSITE" id="PS01124">
    <property type="entry name" value="HTH_ARAC_FAMILY_2"/>
    <property type="match status" value="1"/>
</dbReference>
<dbReference type="GO" id="GO:0043565">
    <property type="term" value="F:sequence-specific DNA binding"/>
    <property type="evidence" value="ECO:0007669"/>
    <property type="project" value="InterPro"/>
</dbReference>
<dbReference type="AlphaFoldDB" id="A0A9D2SLQ7"/>
<evidence type="ECO:0000256" key="3">
    <source>
        <dbReference type="ARBA" id="ARBA00023163"/>
    </source>
</evidence>
<dbReference type="PANTHER" id="PTHR43280">
    <property type="entry name" value="ARAC-FAMILY TRANSCRIPTIONAL REGULATOR"/>
    <property type="match status" value="1"/>
</dbReference>
<organism evidence="5 6">
    <name type="scientific">Candidatus Blautia merdigallinarum</name>
    <dbReference type="NCBI Taxonomy" id="2838495"/>
    <lineage>
        <taxon>Bacteria</taxon>
        <taxon>Bacillati</taxon>
        <taxon>Bacillota</taxon>
        <taxon>Clostridia</taxon>
        <taxon>Lachnospirales</taxon>
        <taxon>Lachnospiraceae</taxon>
        <taxon>Blautia</taxon>
    </lineage>
</organism>
<evidence type="ECO:0000313" key="6">
    <source>
        <dbReference type="Proteomes" id="UP000823893"/>
    </source>
</evidence>
<accession>A0A9D2SLQ7</accession>
<name>A0A9D2SLQ7_9FIRM</name>
<reference evidence="5" key="1">
    <citation type="journal article" date="2021" name="PeerJ">
        <title>Extensive microbial diversity within the chicken gut microbiome revealed by metagenomics and culture.</title>
        <authorList>
            <person name="Gilroy R."/>
            <person name="Ravi A."/>
            <person name="Getino M."/>
            <person name="Pursley I."/>
            <person name="Horton D.L."/>
            <person name="Alikhan N.F."/>
            <person name="Baker D."/>
            <person name="Gharbi K."/>
            <person name="Hall N."/>
            <person name="Watson M."/>
            <person name="Adriaenssens E.M."/>
            <person name="Foster-Nyarko E."/>
            <person name="Jarju S."/>
            <person name="Secka A."/>
            <person name="Antonio M."/>
            <person name="Oren A."/>
            <person name="Chaudhuri R.R."/>
            <person name="La Ragione R."/>
            <person name="Hildebrand F."/>
            <person name="Pallen M.J."/>
        </authorList>
    </citation>
    <scope>NUCLEOTIDE SEQUENCE</scope>
    <source>
        <strain evidence="5">ChiSxjej6B18-287</strain>
    </source>
</reference>
<dbReference type="GO" id="GO:0003700">
    <property type="term" value="F:DNA-binding transcription factor activity"/>
    <property type="evidence" value="ECO:0007669"/>
    <property type="project" value="InterPro"/>
</dbReference>
<keyword evidence="2" id="KW-0238">DNA-binding</keyword>
<protein>
    <submittedName>
        <fullName evidence="5">AraC family transcriptional regulator</fullName>
    </submittedName>
</protein>
<dbReference type="SMART" id="SM00342">
    <property type="entry name" value="HTH_ARAC"/>
    <property type="match status" value="1"/>
</dbReference>
<reference evidence="5" key="2">
    <citation type="submission" date="2021-04" db="EMBL/GenBank/DDBJ databases">
        <authorList>
            <person name="Gilroy R."/>
        </authorList>
    </citation>
    <scope>NUCLEOTIDE SEQUENCE</scope>
    <source>
        <strain evidence="5">ChiSxjej6B18-287</strain>
    </source>
</reference>